<dbReference type="FunFam" id="3.90.640.10:FF:000014">
    <property type="entry name" value="Putative actin-related protein 6"/>
    <property type="match status" value="1"/>
</dbReference>
<dbReference type="CDD" id="cd10210">
    <property type="entry name" value="ASKHA_NBD_Arp6"/>
    <property type="match status" value="1"/>
</dbReference>
<dbReference type="AlphaFoldDB" id="A0A8H6CER6"/>
<comment type="caution">
    <text evidence="8">The sequence shown here is derived from an EMBL/GenBank/DDBJ whole genome shotgun (WGS) entry which is preliminary data.</text>
</comment>
<protein>
    <recommendedName>
        <fullName evidence="3">Actin-like protein ARP6</fullName>
    </recommendedName>
    <alternativeName>
        <fullName evidence="7">Actin-like protein arp6</fullName>
    </alternativeName>
</protein>
<dbReference type="GeneID" id="59330256"/>
<comment type="subcellular location">
    <subcellularLocation>
        <location evidence="1">Cytoplasm</location>
    </subcellularLocation>
</comment>
<evidence type="ECO:0000256" key="3">
    <source>
        <dbReference type="ARBA" id="ARBA00018633"/>
    </source>
</evidence>
<dbReference type="Proteomes" id="UP000593566">
    <property type="component" value="Unassembled WGS sequence"/>
</dbReference>
<keyword evidence="9" id="KW-1185">Reference proteome</keyword>
<evidence type="ECO:0000313" key="9">
    <source>
        <dbReference type="Proteomes" id="UP000593566"/>
    </source>
</evidence>
<dbReference type="SUPFAM" id="SSF53067">
    <property type="entry name" value="Actin-like ATPase domain"/>
    <property type="match status" value="2"/>
</dbReference>
<evidence type="ECO:0000256" key="4">
    <source>
        <dbReference type="ARBA" id="ARBA00022490"/>
    </source>
</evidence>
<dbReference type="Pfam" id="PF00022">
    <property type="entry name" value="Actin"/>
    <property type="match status" value="1"/>
</dbReference>
<organism evidence="8 9">
    <name type="scientific">Letharia lupina</name>
    <dbReference type="NCBI Taxonomy" id="560253"/>
    <lineage>
        <taxon>Eukaryota</taxon>
        <taxon>Fungi</taxon>
        <taxon>Dikarya</taxon>
        <taxon>Ascomycota</taxon>
        <taxon>Pezizomycotina</taxon>
        <taxon>Lecanoromycetes</taxon>
        <taxon>OSLEUM clade</taxon>
        <taxon>Lecanoromycetidae</taxon>
        <taxon>Lecanorales</taxon>
        <taxon>Lecanorineae</taxon>
        <taxon>Parmeliaceae</taxon>
        <taxon>Letharia</taxon>
    </lineage>
</organism>
<dbReference type="GO" id="GO:0005737">
    <property type="term" value="C:cytoplasm"/>
    <property type="evidence" value="ECO:0007669"/>
    <property type="project" value="UniProtKB-SubCell"/>
</dbReference>
<evidence type="ECO:0000256" key="2">
    <source>
        <dbReference type="ARBA" id="ARBA00005665"/>
    </source>
</evidence>
<evidence type="ECO:0000256" key="7">
    <source>
        <dbReference type="ARBA" id="ARBA00073820"/>
    </source>
</evidence>
<evidence type="ECO:0000256" key="1">
    <source>
        <dbReference type="ARBA" id="ARBA00004496"/>
    </source>
</evidence>
<evidence type="ECO:0000256" key="6">
    <source>
        <dbReference type="ARBA" id="ARBA00063309"/>
    </source>
</evidence>
<name>A0A8H6CER6_9LECA</name>
<comment type="similarity">
    <text evidence="2">Belongs to the actin family. ARP6 subfamily.</text>
</comment>
<dbReference type="Gene3D" id="3.90.640.10">
    <property type="entry name" value="Actin, Chain A, domain 4"/>
    <property type="match status" value="1"/>
</dbReference>
<comment type="subunit">
    <text evidence="6">Component of the SWR1 chromatin remodeling complex.</text>
</comment>
<dbReference type="InterPro" id="IPR004000">
    <property type="entry name" value="Actin"/>
</dbReference>
<reference evidence="8 9" key="1">
    <citation type="journal article" date="2020" name="Genomics">
        <title>Complete, high-quality genomes from long-read metagenomic sequencing of two wolf lichen thalli reveals enigmatic genome architecture.</title>
        <authorList>
            <person name="McKenzie S.K."/>
            <person name="Walston R.F."/>
            <person name="Allen J.L."/>
        </authorList>
    </citation>
    <scope>NUCLEOTIDE SEQUENCE [LARGE SCALE GENOMIC DNA]</scope>
    <source>
        <strain evidence="8">WasteWater1</strain>
    </source>
</reference>
<proteinExistence type="inferred from homology"/>
<accession>A0A8H6CER6</accession>
<dbReference type="InterPro" id="IPR043129">
    <property type="entry name" value="ATPase_NBD"/>
</dbReference>
<gene>
    <name evidence="8" type="ORF">HO133_001842</name>
</gene>
<keyword evidence="4" id="KW-0963">Cytoplasm</keyword>
<dbReference type="RefSeq" id="XP_037151309.1">
    <property type="nucleotide sequence ID" value="XM_037292770.1"/>
</dbReference>
<dbReference type="Gene3D" id="3.30.420.40">
    <property type="match status" value="2"/>
</dbReference>
<dbReference type="PANTHER" id="PTHR11937">
    <property type="entry name" value="ACTIN"/>
    <property type="match status" value="1"/>
</dbReference>
<comment type="function">
    <text evidence="5">Component of the SWR1 complex which mediates the ATP-dependent exchange of histone H2A for the H2A variant HZT1 leading to transcriptional regulation of selected genes by chromatin remodeling. Involved in chromosome stability.</text>
</comment>
<evidence type="ECO:0000256" key="5">
    <source>
        <dbReference type="ARBA" id="ARBA00025222"/>
    </source>
</evidence>
<sequence length="450" mass="50073">MAPRQAKPVERVLPTQTLIIDNGAHTMKAGFATSTLRLEDCQAIPNCLAKDRGKHVWIGAQLEKCNDFGEIAFRRPVEKGFLVNWEAQKAIWDNTFFEKNAKLACDPQTTNLILTEAPNTPVSLQTNCDQVIFEEYEFASYSRCLGPSLNAYQDIQSLFGAPPRGHDLAALPAECLLVIDSGYSHSTVTPLFNGRPIQQAVRRLDIGGKFMTNYLKELISIRHYNMLDESYVMNEIKEAVCYVSQDFKRDLERTWKRTSISRKKAIGDERDIVVDYVLPDYNAHKHGFMRPHDPSPTAKMRKMGSMAGAGDVVEDYMTLGNERFMVPELLFSPGDVGMKQEGLPAIALQSLSGLPPGLWPAMLANILVVGGNSKIEGFMSRLETEIRQLAPSECVVRIARASDPIKSNWLGGAYLAADPAALKAVQVTREEYNENGSAWLGKVFSVAVRR</sequence>
<evidence type="ECO:0000313" key="8">
    <source>
        <dbReference type="EMBL" id="KAF6221874.1"/>
    </source>
</evidence>
<dbReference type="GO" id="GO:0005634">
    <property type="term" value="C:nucleus"/>
    <property type="evidence" value="ECO:0007669"/>
    <property type="project" value="UniProtKB-ARBA"/>
</dbReference>
<dbReference type="SMART" id="SM00268">
    <property type="entry name" value="ACTIN"/>
    <property type="match status" value="1"/>
</dbReference>
<dbReference type="EMBL" id="JACCJB010000013">
    <property type="protein sequence ID" value="KAF6221874.1"/>
    <property type="molecule type" value="Genomic_DNA"/>
</dbReference>